<name>A0A1X1VY16_MYCGS</name>
<gene>
    <name evidence="7" type="ORF">AWC07_24035</name>
</gene>
<keyword evidence="4" id="KW-0378">Hydrolase</keyword>
<dbReference type="GO" id="GO:0046872">
    <property type="term" value="F:metal ion binding"/>
    <property type="evidence" value="ECO:0007669"/>
    <property type="project" value="UniProtKB-KW"/>
</dbReference>
<evidence type="ECO:0000256" key="4">
    <source>
        <dbReference type="ARBA" id="ARBA00022801"/>
    </source>
</evidence>
<evidence type="ECO:0000256" key="1">
    <source>
        <dbReference type="ARBA" id="ARBA00001946"/>
    </source>
</evidence>
<evidence type="ECO:0000256" key="3">
    <source>
        <dbReference type="ARBA" id="ARBA00022723"/>
    </source>
</evidence>
<dbReference type="Proteomes" id="UP000193738">
    <property type="component" value="Unassembled WGS sequence"/>
</dbReference>
<dbReference type="InterPro" id="IPR002716">
    <property type="entry name" value="PIN_dom"/>
</dbReference>
<comment type="caution">
    <text evidence="7">The sequence shown here is derived from an EMBL/GenBank/DDBJ whole genome shotgun (WGS) entry which is preliminary data.</text>
</comment>
<comment type="cofactor">
    <cofactor evidence="1">
        <name>Mg(2+)</name>
        <dbReference type="ChEBI" id="CHEBI:18420"/>
    </cofactor>
</comment>
<keyword evidence="2" id="KW-0540">Nuclease</keyword>
<sequence length="93" mass="10032">MRSDGLDRVCRAGTAAIGRPDRTLDAINAYSAAAADDVLPIGRADVEHAKHTLLRYPALSARDALHVAVMARHHIAALATKPYIHCIDSAKRH</sequence>
<keyword evidence="5" id="KW-0460">Magnesium</keyword>
<dbReference type="GO" id="GO:0016787">
    <property type="term" value="F:hydrolase activity"/>
    <property type="evidence" value="ECO:0007669"/>
    <property type="project" value="UniProtKB-KW"/>
</dbReference>
<dbReference type="EMBL" id="LQOX01000055">
    <property type="protein sequence ID" value="ORV74698.1"/>
    <property type="molecule type" value="Genomic_DNA"/>
</dbReference>
<dbReference type="Pfam" id="PF01850">
    <property type="entry name" value="PIN"/>
    <property type="match status" value="1"/>
</dbReference>
<keyword evidence="8" id="KW-1185">Reference proteome</keyword>
<protein>
    <recommendedName>
        <fullName evidence="6">PIN domain-containing protein</fullName>
    </recommendedName>
</protein>
<dbReference type="AlphaFoldDB" id="A0A1X1VY16"/>
<feature type="domain" description="PIN" evidence="6">
    <location>
        <begin position="29"/>
        <end position="80"/>
    </location>
</feature>
<evidence type="ECO:0000259" key="6">
    <source>
        <dbReference type="Pfam" id="PF01850"/>
    </source>
</evidence>
<evidence type="ECO:0000256" key="2">
    <source>
        <dbReference type="ARBA" id="ARBA00022722"/>
    </source>
</evidence>
<evidence type="ECO:0000313" key="8">
    <source>
        <dbReference type="Proteomes" id="UP000193738"/>
    </source>
</evidence>
<organism evidence="7 8">
    <name type="scientific">Mycobacterium gastri</name>
    <dbReference type="NCBI Taxonomy" id="1777"/>
    <lineage>
        <taxon>Bacteria</taxon>
        <taxon>Bacillati</taxon>
        <taxon>Actinomycetota</taxon>
        <taxon>Actinomycetes</taxon>
        <taxon>Mycobacteriales</taxon>
        <taxon>Mycobacteriaceae</taxon>
        <taxon>Mycobacterium</taxon>
    </lineage>
</organism>
<proteinExistence type="predicted"/>
<evidence type="ECO:0000313" key="7">
    <source>
        <dbReference type="EMBL" id="ORV74698.1"/>
    </source>
</evidence>
<dbReference type="GO" id="GO:0004518">
    <property type="term" value="F:nuclease activity"/>
    <property type="evidence" value="ECO:0007669"/>
    <property type="project" value="UniProtKB-KW"/>
</dbReference>
<reference evidence="7 8" key="1">
    <citation type="submission" date="2016-01" db="EMBL/GenBank/DDBJ databases">
        <title>The new phylogeny of the genus Mycobacterium.</title>
        <authorList>
            <person name="Tarcisio F."/>
            <person name="Conor M."/>
            <person name="Antonella G."/>
            <person name="Elisabetta G."/>
            <person name="Giulia F.S."/>
            <person name="Sara T."/>
            <person name="Anna F."/>
            <person name="Clotilde B."/>
            <person name="Roberto B."/>
            <person name="Veronica D.S."/>
            <person name="Fabio R."/>
            <person name="Monica P."/>
            <person name="Olivier J."/>
            <person name="Enrico T."/>
            <person name="Nicola S."/>
        </authorList>
    </citation>
    <scope>NUCLEOTIDE SEQUENCE [LARGE SCALE GENOMIC DNA]</scope>
    <source>
        <strain evidence="7 8">DSM 43505</strain>
    </source>
</reference>
<evidence type="ECO:0000256" key="5">
    <source>
        <dbReference type="ARBA" id="ARBA00022842"/>
    </source>
</evidence>
<accession>A0A1X1VY16</accession>
<keyword evidence="3" id="KW-0479">Metal-binding</keyword>
<dbReference type="STRING" id="1777.AWC07_24035"/>